<reference evidence="1 2" key="1">
    <citation type="submission" date="2023-02" db="EMBL/GenBank/DDBJ databases">
        <title>LHISI_Scaffold_Assembly.</title>
        <authorList>
            <person name="Stuart O.P."/>
            <person name="Cleave R."/>
            <person name="Magrath M.J.L."/>
            <person name="Mikheyev A.S."/>
        </authorList>
    </citation>
    <scope>NUCLEOTIDE SEQUENCE [LARGE SCALE GENOMIC DNA]</scope>
    <source>
        <strain evidence="1">Daus_M_001</strain>
        <tissue evidence="1">Leg muscle</tissue>
    </source>
</reference>
<evidence type="ECO:0000313" key="2">
    <source>
        <dbReference type="Proteomes" id="UP001159363"/>
    </source>
</evidence>
<keyword evidence="2" id="KW-1185">Reference proteome</keyword>
<organism evidence="1 2">
    <name type="scientific">Dryococelus australis</name>
    <dbReference type="NCBI Taxonomy" id="614101"/>
    <lineage>
        <taxon>Eukaryota</taxon>
        <taxon>Metazoa</taxon>
        <taxon>Ecdysozoa</taxon>
        <taxon>Arthropoda</taxon>
        <taxon>Hexapoda</taxon>
        <taxon>Insecta</taxon>
        <taxon>Pterygota</taxon>
        <taxon>Neoptera</taxon>
        <taxon>Polyneoptera</taxon>
        <taxon>Phasmatodea</taxon>
        <taxon>Verophasmatodea</taxon>
        <taxon>Anareolatae</taxon>
        <taxon>Phasmatidae</taxon>
        <taxon>Eurycanthinae</taxon>
        <taxon>Dryococelus</taxon>
    </lineage>
</organism>
<sequence length="417" mass="48008">MDEAVYAAFAISVIKRRQNWRVKRKRKYWSKDRLLKGGQYSHTNIMEELKVFLQDRHNYIQLLRMVAPLIEKKTTNMRDAITPHERLRYLATGRSLEDLKFSTIISSQAFEDIIEETCVAIYKVLKRDYCKVGNNVLTQGYNLNNILDRISTTIKISTGKFLWVLQTLITNSYFIFGKNGRVSDGGVLSHCDFYEKLSNQSLHIPEPSLVDGYSLPCVLIGDNAFLLQEDVMKTFSSKPLTQERRVCNYRFSRGRRKKIVFGIMTARFVVFACCALHNFLRIKTSTYTPPVCFDTESNEIGTVIPRMQRDPLARLRVNNTGALSNTALHITHLFVEYFCGRDRVPWQERFAFLICTENTHRVFANDANYPTLSNGLMDWYFGLASHPLSPHVSVRFVGSHSPRSSLMEIHQSISSSV</sequence>
<dbReference type="Proteomes" id="UP001159363">
    <property type="component" value="Chromosome 8"/>
</dbReference>
<gene>
    <name evidence="1" type="ORF">PR048_023718</name>
</gene>
<proteinExistence type="predicted"/>
<comment type="caution">
    <text evidence="1">The sequence shown here is derived from an EMBL/GenBank/DDBJ whole genome shotgun (WGS) entry which is preliminary data.</text>
</comment>
<protein>
    <recommendedName>
        <fullName evidence="3">DDE Tnp4 domain-containing protein</fullName>
    </recommendedName>
</protein>
<accession>A0ABQ9GUX0</accession>
<evidence type="ECO:0000313" key="1">
    <source>
        <dbReference type="EMBL" id="KAJ8875817.1"/>
    </source>
</evidence>
<name>A0ABQ9GUX0_9NEOP</name>
<dbReference type="EMBL" id="JARBHB010000009">
    <property type="protein sequence ID" value="KAJ8875817.1"/>
    <property type="molecule type" value="Genomic_DNA"/>
</dbReference>
<evidence type="ECO:0008006" key="3">
    <source>
        <dbReference type="Google" id="ProtNLM"/>
    </source>
</evidence>